<reference evidence="3 4" key="1">
    <citation type="submission" date="2014-07" db="EMBL/GenBank/DDBJ databases">
        <title>Draft genome sequence of Thalassospira profundimaris PR54-5.</title>
        <authorList>
            <person name="Lai Q."/>
            <person name="Shao Z."/>
        </authorList>
    </citation>
    <scope>NUCLEOTIDE SEQUENCE [LARGE SCALE GENOMIC DNA]</scope>
    <source>
        <strain evidence="3 4">PR54-5</strain>
    </source>
</reference>
<evidence type="ECO:0000313" key="4">
    <source>
        <dbReference type="Proteomes" id="UP000252255"/>
    </source>
</evidence>
<name>A0A367WUK1_9PROT</name>
<dbReference type="EMBL" id="JPWI01000008">
    <property type="protein sequence ID" value="RCK45145.1"/>
    <property type="molecule type" value="Genomic_DNA"/>
</dbReference>
<dbReference type="OrthoDB" id="7366052at2"/>
<dbReference type="RefSeq" id="WP_114098661.1">
    <property type="nucleotide sequence ID" value="NZ_JPWI01000008.1"/>
</dbReference>
<feature type="region of interest" description="Disordered" evidence="1">
    <location>
        <begin position="1"/>
        <end position="21"/>
    </location>
</feature>
<dbReference type="InterPro" id="IPR057447">
    <property type="entry name" value="Bbp19-like_phage"/>
</dbReference>
<dbReference type="Pfam" id="PF25181">
    <property type="entry name" value="Phage_Bbp19"/>
    <property type="match status" value="1"/>
</dbReference>
<organism evidence="3 4">
    <name type="scientific">Thalassospira profundimaris</name>
    <dbReference type="NCBI Taxonomy" id="502049"/>
    <lineage>
        <taxon>Bacteria</taxon>
        <taxon>Pseudomonadati</taxon>
        <taxon>Pseudomonadota</taxon>
        <taxon>Alphaproteobacteria</taxon>
        <taxon>Rhodospirillales</taxon>
        <taxon>Thalassospiraceae</taxon>
        <taxon>Thalassospira</taxon>
    </lineage>
</organism>
<evidence type="ECO:0000259" key="2">
    <source>
        <dbReference type="Pfam" id="PF25181"/>
    </source>
</evidence>
<proteinExistence type="predicted"/>
<protein>
    <recommendedName>
        <fullName evidence="2">Bbp19-like phage domain-containing protein</fullName>
    </recommendedName>
</protein>
<accession>A0A367WUK1</accession>
<comment type="caution">
    <text evidence="3">The sequence shown here is derived from an EMBL/GenBank/DDBJ whole genome shotgun (WGS) entry which is preliminary data.</text>
</comment>
<evidence type="ECO:0000313" key="3">
    <source>
        <dbReference type="EMBL" id="RCK45145.1"/>
    </source>
</evidence>
<dbReference type="Proteomes" id="UP000252255">
    <property type="component" value="Unassembled WGS sequence"/>
</dbReference>
<evidence type="ECO:0000256" key="1">
    <source>
        <dbReference type="SAM" id="MobiDB-lite"/>
    </source>
</evidence>
<feature type="domain" description="Bbp19-like phage" evidence="2">
    <location>
        <begin position="25"/>
        <end position="73"/>
    </location>
</feature>
<dbReference type="AlphaFoldDB" id="A0A367WUK1"/>
<sequence length="87" mass="9624">MNTENGWDWFEPQESPNPGAENDHWQACFDSPAGQQVLDDLEAHILHTALGPDASPGAIWMREGQRALVLLIRRLATANNTAEEADD</sequence>
<gene>
    <name evidence="3" type="ORF">TH30_14210</name>
</gene>